<feature type="region of interest" description="Disordered" evidence="1">
    <location>
        <begin position="1"/>
        <end position="28"/>
    </location>
</feature>
<evidence type="ECO:0000313" key="2">
    <source>
        <dbReference type="EMBL" id="OGD61942.1"/>
    </source>
</evidence>
<dbReference type="Proteomes" id="UP000177006">
    <property type="component" value="Unassembled WGS sequence"/>
</dbReference>
<dbReference type="EMBL" id="MEZK01000029">
    <property type="protein sequence ID" value="OGD61942.1"/>
    <property type="molecule type" value="Genomic_DNA"/>
</dbReference>
<name>A0A1F5E3I5_9BACT</name>
<evidence type="ECO:0008006" key="4">
    <source>
        <dbReference type="Google" id="ProtNLM"/>
    </source>
</evidence>
<reference evidence="2 3" key="1">
    <citation type="journal article" date="2016" name="Nat. Commun.">
        <title>Thousands of microbial genomes shed light on interconnected biogeochemical processes in an aquifer system.</title>
        <authorList>
            <person name="Anantharaman K."/>
            <person name="Brown C.T."/>
            <person name="Hug L.A."/>
            <person name="Sharon I."/>
            <person name="Castelle C.J."/>
            <person name="Probst A.J."/>
            <person name="Thomas B.C."/>
            <person name="Singh A."/>
            <person name="Wilkins M.J."/>
            <person name="Karaoz U."/>
            <person name="Brodie E.L."/>
            <person name="Williams K.H."/>
            <person name="Hubbard S.S."/>
            <person name="Banfield J.F."/>
        </authorList>
    </citation>
    <scope>NUCLEOTIDE SEQUENCE [LARGE SCALE GENOMIC DNA]</scope>
</reference>
<organism evidence="2 3">
    <name type="scientific">Candidatus Beckwithbacteria bacterium RBG_13_42_9</name>
    <dbReference type="NCBI Taxonomy" id="1797457"/>
    <lineage>
        <taxon>Bacteria</taxon>
        <taxon>Candidatus Beckwithiibacteriota</taxon>
    </lineage>
</organism>
<accession>A0A1F5E3I5</accession>
<gene>
    <name evidence="2" type="ORF">A2160_01070</name>
</gene>
<comment type="caution">
    <text evidence="2">The sequence shown here is derived from an EMBL/GenBank/DDBJ whole genome shotgun (WGS) entry which is preliminary data.</text>
</comment>
<proteinExistence type="predicted"/>
<feature type="compositionally biased region" description="Polar residues" evidence="1">
    <location>
        <begin position="1"/>
        <end position="16"/>
    </location>
</feature>
<evidence type="ECO:0000256" key="1">
    <source>
        <dbReference type="SAM" id="MobiDB-lite"/>
    </source>
</evidence>
<sequence>MSIDSSEGSPVLTPQTEVKRFKFPPPPSSFPETPAIYEIASLPEQFTAWIVTGKGLLENDKLRKEASRAWATAFASGVEAQRNNPIYRIPEGDEAREKILEEELNCDSARVVYFTLRKKQPAEPSPQPTKPETGPTPNDEMIGIAWTLSYDNLKKINSEKAEQLRNFFPADIFDPHKIVYISMLGVVRQSLDGTNCSGLGLGKKMAAASVSLHPGKQTALRTINVAAKQLYGELGFQDYQTVNDETLNVPRSFLGMPQTNETKPTIFVSSPLKGQKRRLGSWRS</sequence>
<dbReference type="AlphaFoldDB" id="A0A1F5E3I5"/>
<feature type="region of interest" description="Disordered" evidence="1">
    <location>
        <begin position="117"/>
        <end position="140"/>
    </location>
</feature>
<evidence type="ECO:0000313" key="3">
    <source>
        <dbReference type="Proteomes" id="UP000177006"/>
    </source>
</evidence>
<protein>
    <recommendedName>
        <fullName evidence="4">N-acetyltransferase domain-containing protein</fullName>
    </recommendedName>
</protein>